<feature type="domain" description="HTH cro/C1-type" evidence="1">
    <location>
        <begin position="22"/>
        <end position="75"/>
    </location>
</feature>
<dbReference type="OrthoDB" id="3466567at2"/>
<proteinExistence type="predicted"/>
<dbReference type="SUPFAM" id="SSF47413">
    <property type="entry name" value="lambda repressor-like DNA-binding domains"/>
    <property type="match status" value="1"/>
</dbReference>
<dbReference type="Pfam" id="PF13560">
    <property type="entry name" value="HTH_31"/>
    <property type="match status" value="1"/>
</dbReference>
<protein>
    <submittedName>
        <fullName evidence="2">Transcriptional regulator</fullName>
    </submittedName>
</protein>
<organism evidence="2 3">
    <name type="scientific">Actinomadura logoneensis</name>
    <dbReference type="NCBI Taxonomy" id="2293572"/>
    <lineage>
        <taxon>Bacteria</taxon>
        <taxon>Bacillati</taxon>
        <taxon>Actinomycetota</taxon>
        <taxon>Actinomycetes</taxon>
        <taxon>Streptosporangiales</taxon>
        <taxon>Thermomonosporaceae</taxon>
        <taxon>Actinomadura</taxon>
    </lineage>
</organism>
<dbReference type="EMBL" id="QURH01001030">
    <property type="protein sequence ID" value="RFU36838.1"/>
    <property type="molecule type" value="Genomic_DNA"/>
</dbReference>
<name>A0A372JBR7_9ACTN</name>
<comment type="caution">
    <text evidence="2">The sequence shown here is derived from an EMBL/GenBank/DDBJ whole genome shotgun (WGS) entry which is preliminary data.</text>
</comment>
<dbReference type="InterPro" id="IPR043917">
    <property type="entry name" value="DUF5753"/>
</dbReference>
<dbReference type="GO" id="GO:0003677">
    <property type="term" value="F:DNA binding"/>
    <property type="evidence" value="ECO:0007669"/>
    <property type="project" value="InterPro"/>
</dbReference>
<dbReference type="AlphaFoldDB" id="A0A372JBR7"/>
<dbReference type="SMART" id="SM00530">
    <property type="entry name" value="HTH_XRE"/>
    <property type="match status" value="1"/>
</dbReference>
<keyword evidence="3" id="KW-1185">Reference proteome</keyword>
<evidence type="ECO:0000259" key="1">
    <source>
        <dbReference type="PROSITE" id="PS50943"/>
    </source>
</evidence>
<accession>A0A372JBR7</accession>
<dbReference type="Proteomes" id="UP000261811">
    <property type="component" value="Unassembled WGS sequence"/>
</dbReference>
<dbReference type="CDD" id="cd00093">
    <property type="entry name" value="HTH_XRE"/>
    <property type="match status" value="1"/>
</dbReference>
<dbReference type="PROSITE" id="PS50943">
    <property type="entry name" value="HTH_CROC1"/>
    <property type="match status" value="1"/>
</dbReference>
<evidence type="ECO:0000313" key="2">
    <source>
        <dbReference type="EMBL" id="RFU36838.1"/>
    </source>
</evidence>
<sequence length="274" mass="30663">MPRRPRDPGIPTTPAGHFGRELRAYRDDLGLTRAGLAAKLGYSPQRIGQIEGGDAPSEDFAKDCDAFFKTNGSFHRDWEWIQEITQLELLPPGFSEYLIFEDKAILIHKFEAMHVTGLFQTPEYAFEMLKRRWSPEEAKELVATRLARQEILDGEDACHVVVVYDEGAIRRPVGDRNVMRGQVQHLIDMAQKPNVTLQIVPSSVGAYEGTLGAFTVLGLPDGVDVAYEEGHVGGQLHRHHDAVRQFGVRFDLIRGVALSAEDSLKLLYEILEGL</sequence>
<dbReference type="InterPro" id="IPR010982">
    <property type="entry name" value="Lambda_DNA-bd_dom_sf"/>
</dbReference>
<gene>
    <name evidence="2" type="ORF">DZF91_36070</name>
</gene>
<dbReference type="Pfam" id="PF19054">
    <property type="entry name" value="DUF5753"/>
    <property type="match status" value="1"/>
</dbReference>
<dbReference type="Gene3D" id="1.10.260.40">
    <property type="entry name" value="lambda repressor-like DNA-binding domains"/>
    <property type="match status" value="1"/>
</dbReference>
<reference evidence="2 3" key="1">
    <citation type="submission" date="2018-08" db="EMBL/GenBank/DDBJ databases">
        <title>Actinomadura jelena sp. nov., a novel Actinomycete isolated from soil in Chad.</title>
        <authorList>
            <person name="Shi L."/>
        </authorList>
    </citation>
    <scope>NUCLEOTIDE SEQUENCE [LARGE SCALE GENOMIC DNA]</scope>
    <source>
        <strain evidence="2 3">NEAU-G17</strain>
    </source>
</reference>
<evidence type="ECO:0000313" key="3">
    <source>
        <dbReference type="Proteomes" id="UP000261811"/>
    </source>
</evidence>
<dbReference type="InterPro" id="IPR001387">
    <property type="entry name" value="Cro/C1-type_HTH"/>
</dbReference>